<proteinExistence type="predicted"/>
<name>A0A1R4LP27_VIBR1</name>
<dbReference type="OrthoDB" id="7059787at2"/>
<dbReference type="Proteomes" id="UP000188276">
    <property type="component" value="Unassembled WGS sequence"/>
</dbReference>
<accession>A0A1R4LP27</accession>
<dbReference type="AlphaFoldDB" id="A0A1R4LP27"/>
<dbReference type="EMBL" id="FULE01000038">
    <property type="protein sequence ID" value="SJN58352.1"/>
    <property type="molecule type" value="Genomic_DNA"/>
</dbReference>
<reference evidence="2" key="1">
    <citation type="submission" date="2017-02" db="EMBL/GenBank/DDBJ databases">
        <authorList>
            <person name="Rodrigo-Torres L."/>
            <person name="Arahal R.D."/>
            <person name="Lucena T."/>
        </authorList>
    </citation>
    <scope>NUCLEOTIDE SEQUENCE [LARGE SCALE GENOMIC DNA]</scope>
    <source>
        <strain evidence="2">CECT 7878</strain>
    </source>
</reference>
<evidence type="ECO:0000313" key="1">
    <source>
        <dbReference type="EMBL" id="SJN58352.1"/>
    </source>
</evidence>
<dbReference type="RefSeq" id="WP_139344103.1">
    <property type="nucleotide sequence ID" value="NZ_FULE01000038.1"/>
</dbReference>
<sequence length="426" mass="49091">MQKEKMMAIHAVATSENLLDSIKMFERNLPLLHDCHFVFGAKNGPLPGYSVNFDFTDGSAIRSLFKSPKVFVLDYKTVKAMRTGTASFKVDYSISLDTQALSYLEPFLGKRTSKLPKDFDEIFKFISKNETSVDPLPYIHENYINLKDPQNANKIFQKIKAYEVLRSLNYKSLSEQHVLESYLDELELNKNAQESIACMYQELSNRTYFDTIRTRVFSFYALLLKMISIQLSSPRKSTYNKLVEFLDFSHSILATMFFRETLLSNSFFDRGQGFGFFSKIQKNKADLFEVALGMAWDLYHIRQLEFGLTIRPDSTADYFFPSLLSCDKRLAEVMHLYPLHCCAYVKDSFSPIPFYDADIIDSLTCSPDQKNNIANRYFTESAKVQRDKSQEQAKTDLADTVSTLEKELSEIAKVKINESLVDKFKL</sequence>
<evidence type="ECO:0000313" key="2">
    <source>
        <dbReference type="Proteomes" id="UP000188276"/>
    </source>
</evidence>
<keyword evidence="2" id="KW-1185">Reference proteome</keyword>
<protein>
    <submittedName>
        <fullName evidence="1">Uncharacterized protein</fullName>
    </submittedName>
</protein>
<gene>
    <name evidence="1" type="ORF">VR7878_02792</name>
</gene>
<organism evidence="1 2">
    <name type="scientific">Vibrio ruber (strain DSM 16370 / JCM 11486 / BCRC 17186 / CECT 7878 / LMG 23124 / VR1)</name>
    <dbReference type="NCBI Taxonomy" id="1123498"/>
    <lineage>
        <taxon>Bacteria</taxon>
        <taxon>Pseudomonadati</taxon>
        <taxon>Pseudomonadota</taxon>
        <taxon>Gammaproteobacteria</taxon>
        <taxon>Vibrionales</taxon>
        <taxon>Vibrionaceae</taxon>
        <taxon>Vibrio</taxon>
    </lineage>
</organism>